<dbReference type="InterPro" id="IPR007029">
    <property type="entry name" value="YHS_dom"/>
</dbReference>
<evidence type="ECO:0000313" key="2">
    <source>
        <dbReference type="EMBL" id="VAW41839.1"/>
    </source>
</evidence>
<name>A0A3B0VY36_9ZZZZ</name>
<protein>
    <recommendedName>
        <fullName evidence="1">TRASH domain-containing protein</fullName>
    </recommendedName>
</protein>
<evidence type="ECO:0000259" key="1">
    <source>
        <dbReference type="SMART" id="SM00746"/>
    </source>
</evidence>
<organism evidence="2">
    <name type="scientific">hydrothermal vent metagenome</name>
    <dbReference type="NCBI Taxonomy" id="652676"/>
    <lineage>
        <taxon>unclassified sequences</taxon>
        <taxon>metagenomes</taxon>
        <taxon>ecological metagenomes</taxon>
    </lineage>
</organism>
<dbReference type="InterPro" id="IPR011017">
    <property type="entry name" value="TRASH_dom"/>
</dbReference>
<dbReference type="InterPro" id="IPR009078">
    <property type="entry name" value="Ferritin-like_SF"/>
</dbReference>
<dbReference type="InterPro" id="IPR012348">
    <property type="entry name" value="RNR-like"/>
</dbReference>
<dbReference type="GO" id="GO:0016491">
    <property type="term" value="F:oxidoreductase activity"/>
    <property type="evidence" value="ECO:0007669"/>
    <property type="project" value="InterPro"/>
</dbReference>
<gene>
    <name evidence="2" type="ORF">MNBD_DELTA04-1072</name>
</gene>
<dbReference type="SUPFAM" id="SSF47240">
    <property type="entry name" value="Ferritin-like"/>
    <property type="match status" value="1"/>
</dbReference>
<dbReference type="Pfam" id="PF04945">
    <property type="entry name" value="YHS"/>
    <property type="match status" value="1"/>
</dbReference>
<accession>A0A3B0VY36</accession>
<dbReference type="AlphaFoldDB" id="A0A3B0VY36"/>
<dbReference type="Gene3D" id="1.10.620.20">
    <property type="entry name" value="Ribonucleotide Reductase, subunit A"/>
    <property type="match status" value="1"/>
</dbReference>
<dbReference type="EMBL" id="UOEY01000137">
    <property type="protein sequence ID" value="VAW41839.1"/>
    <property type="molecule type" value="Genomic_DNA"/>
</dbReference>
<sequence>MIRFVVLAVLFYLAWRLLNGIIGKPSVRADKDSGTAAEDPPVQDVLVEDPVCHTLVPKHQAIRLRQDGTTYYFCSEACCDKFAAKPKEEK</sequence>
<reference evidence="2" key="1">
    <citation type="submission" date="2018-06" db="EMBL/GenBank/DDBJ databases">
        <authorList>
            <person name="Zhirakovskaya E."/>
        </authorList>
    </citation>
    <scope>NUCLEOTIDE SEQUENCE</scope>
</reference>
<feature type="domain" description="TRASH" evidence="1">
    <location>
        <begin position="49"/>
        <end position="86"/>
    </location>
</feature>
<dbReference type="SMART" id="SM00746">
    <property type="entry name" value="TRASH"/>
    <property type="match status" value="1"/>
</dbReference>
<proteinExistence type="predicted"/>